<protein>
    <submittedName>
        <fullName evidence="1">Putative Aat-like aminotransferase</fullName>
    </submittedName>
</protein>
<sequence length="51" mass="5509">MPGRYLCHAESNGSNPGNGFVRLALVHQQSIMSEALLRLRAELTGLEAAQT</sequence>
<dbReference type="GO" id="GO:0008483">
    <property type="term" value="F:transaminase activity"/>
    <property type="evidence" value="ECO:0007669"/>
    <property type="project" value="UniProtKB-KW"/>
</dbReference>
<organism evidence="1 2">
    <name type="scientific">Pseudomonas amygdali pv. tabaci</name>
    <name type="common">Pseudomonas syringae pv. tabaci</name>
    <dbReference type="NCBI Taxonomy" id="322"/>
    <lineage>
        <taxon>Bacteria</taxon>
        <taxon>Pseudomonadati</taxon>
        <taxon>Pseudomonadota</taxon>
        <taxon>Gammaproteobacteria</taxon>
        <taxon>Pseudomonadales</taxon>
        <taxon>Pseudomonadaceae</taxon>
        <taxon>Pseudomonas</taxon>
        <taxon>Pseudomonas amygdali</taxon>
    </lineage>
</organism>
<accession>A0A3M6I2G5</accession>
<reference evidence="1 2" key="1">
    <citation type="submission" date="2018-08" db="EMBL/GenBank/DDBJ databases">
        <title>Recombination of ecologically and evolutionarily significant loci maintains genetic cohesion in the Pseudomonas syringae species complex.</title>
        <authorList>
            <person name="Dillon M."/>
            <person name="Thakur S."/>
            <person name="Almeida R.N.D."/>
            <person name="Weir B.S."/>
            <person name="Guttman D.S."/>
        </authorList>
    </citation>
    <scope>NUCLEOTIDE SEQUENCE [LARGE SCALE GENOMIC DNA]</scope>
    <source>
        <strain evidence="1 2">ICMP 4525</strain>
    </source>
</reference>
<comment type="caution">
    <text evidence="1">The sequence shown here is derived from an EMBL/GenBank/DDBJ whole genome shotgun (WGS) entry which is preliminary data.</text>
</comment>
<dbReference type="EMBL" id="RBVA01000092">
    <property type="protein sequence ID" value="RMW11358.1"/>
    <property type="molecule type" value="Genomic_DNA"/>
</dbReference>
<keyword evidence="1" id="KW-0032">Aminotransferase</keyword>
<dbReference type="InterPro" id="IPR015422">
    <property type="entry name" value="PyrdxlP-dep_Trfase_small"/>
</dbReference>
<evidence type="ECO:0000313" key="2">
    <source>
        <dbReference type="Proteomes" id="UP000271531"/>
    </source>
</evidence>
<proteinExistence type="predicted"/>
<dbReference type="AlphaFoldDB" id="A0A3M6I2G5"/>
<gene>
    <name evidence="1" type="ORF">ALP03_03679</name>
</gene>
<evidence type="ECO:0000313" key="1">
    <source>
        <dbReference type="EMBL" id="RMW11358.1"/>
    </source>
</evidence>
<dbReference type="Gene3D" id="3.90.1150.10">
    <property type="entry name" value="Aspartate Aminotransferase, domain 1"/>
    <property type="match status" value="1"/>
</dbReference>
<name>A0A3M6I2G5_PSEAJ</name>
<keyword evidence="1" id="KW-0808">Transferase</keyword>
<dbReference type="Proteomes" id="UP000271531">
    <property type="component" value="Unassembled WGS sequence"/>
</dbReference>